<evidence type="ECO:0000256" key="5">
    <source>
        <dbReference type="ARBA" id="ARBA00023146"/>
    </source>
</evidence>
<dbReference type="Pfam" id="PF22421">
    <property type="entry name" value="SYY_C-terminal"/>
    <property type="match status" value="1"/>
</dbReference>
<sequence>YDFWQFFRNTEDADVNRFLKIFTRLPLSEIEKISGADINDAKKILATAATAIVHGQAAADQAESTAAATFEQGALDLSLPTVEISKAELNSGIGLLSAFVKAGLAASNGEARRHIKSGAARINDVQVTDERATISQADQLPEGVIKLSLGKKRHVLLRAQ</sequence>
<dbReference type="Pfam" id="PF00579">
    <property type="entry name" value="tRNA-synt_1b"/>
    <property type="match status" value="1"/>
</dbReference>
<dbReference type="GO" id="GO:0003723">
    <property type="term" value="F:RNA binding"/>
    <property type="evidence" value="ECO:0007669"/>
    <property type="project" value="InterPro"/>
</dbReference>
<name>A0A3B0U6S0_9ZZZZ</name>
<evidence type="ECO:0000256" key="3">
    <source>
        <dbReference type="ARBA" id="ARBA00022840"/>
    </source>
</evidence>
<evidence type="ECO:0000313" key="7">
    <source>
        <dbReference type="EMBL" id="VAW21207.1"/>
    </source>
</evidence>
<organism evidence="7">
    <name type="scientific">hydrothermal vent metagenome</name>
    <dbReference type="NCBI Taxonomy" id="652676"/>
    <lineage>
        <taxon>unclassified sequences</taxon>
        <taxon>metagenomes</taxon>
        <taxon>ecological metagenomes</taxon>
    </lineage>
</organism>
<dbReference type="GO" id="GO:0005829">
    <property type="term" value="C:cytosol"/>
    <property type="evidence" value="ECO:0007669"/>
    <property type="project" value="TreeGrafter"/>
</dbReference>
<proteinExistence type="predicted"/>
<dbReference type="GO" id="GO:0006418">
    <property type="term" value="P:tRNA aminoacylation for protein translation"/>
    <property type="evidence" value="ECO:0007669"/>
    <property type="project" value="InterPro"/>
</dbReference>
<keyword evidence="5 7" id="KW-0030">Aminoacyl-tRNA synthetase</keyword>
<dbReference type="GO" id="GO:0005524">
    <property type="term" value="F:ATP binding"/>
    <property type="evidence" value="ECO:0007669"/>
    <property type="project" value="UniProtKB-KW"/>
</dbReference>
<dbReference type="EC" id="6.1.1.1" evidence="7"/>
<evidence type="ECO:0000259" key="6">
    <source>
        <dbReference type="Pfam" id="PF22421"/>
    </source>
</evidence>
<dbReference type="InterPro" id="IPR002305">
    <property type="entry name" value="aa-tRNA-synth_Ic"/>
</dbReference>
<dbReference type="AlphaFoldDB" id="A0A3B0U6S0"/>
<dbReference type="PANTHER" id="PTHR11766">
    <property type="entry name" value="TYROSYL-TRNA SYNTHETASE"/>
    <property type="match status" value="1"/>
</dbReference>
<evidence type="ECO:0000256" key="2">
    <source>
        <dbReference type="ARBA" id="ARBA00022741"/>
    </source>
</evidence>
<dbReference type="Gene3D" id="3.10.290.10">
    <property type="entry name" value="RNA-binding S4 domain"/>
    <property type="match status" value="1"/>
</dbReference>
<dbReference type="PROSITE" id="PS50889">
    <property type="entry name" value="S4"/>
    <property type="match status" value="1"/>
</dbReference>
<reference evidence="7" key="1">
    <citation type="submission" date="2018-06" db="EMBL/GenBank/DDBJ databases">
        <authorList>
            <person name="Zhirakovskaya E."/>
        </authorList>
    </citation>
    <scope>NUCLEOTIDE SEQUENCE</scope>
</reference>
<feature type="non-terminal residue" evidence="7">
    <location>
        <position position="1"/>
    </location>
</feature>
<dbReference type="InterPro" id="IPR036986">
    <property type="entry name" value="S4_RNA-bd_sf"/>
</dbReference>
<keyword evidence="4" id="KW-0648">Protein biosynthesis</keyword>
<dbReference type="CDD" id="cd00165">
    <property type="entry name" value="S4"/>
    <property type="match status" value="1"/>
</dbReference>
<dbReference type="SUPFAM" id="SSF55174">
    <property type="entry name" value="Alpha-L RNA-binding motif"/>
    <property type="match status" value="1"/>
</dbReference>
<evidence type="ECO:0000256" key="4">
    <source>
        <dbReference type="ARBA" id="ARBA00022917"/>
    </source>
</evidence>
<dbReference type="SUPFAM" id="SSF52374">
    <property type="entry name" value="Nucleotidylyl transferase"/>
    <property type="match status" value="1"/>
</dbReference>
<keyword evidence="1 7" id="KW-0436">Ligase</keyword>
<accession>A0A3B0U6S0</accession>
<evidence type="ECO:0000256" key="1">
    <source>
        <dbReference type="ARBA" id="ARBA00022598"/>
    </source>
</evidence>
<protein>
    <submittedName>
        <fullName evidence="7">Tyrosyl-tRNA synthetase</fullName>
        <ecNumber evidence="7">6.1.1.1</ecNumber>
    </submittedName>
</protein>
<dbReference type="EMBL" id="UOEQ01000331">
    <property type="protein sequence ID" value="VAW21207.1"/>
    <property type="molecule type" value="Genomic_DNA"/>
</dbReference>
<feature type="domain" description="Tyrosine--tRNA ligase SYY-like C-terminal" evidence="6">
    <location>
        <begin position="78"/>
        <end position="156"/>
    </location>
</feature>
<keyword evidence="3" id="KW-0067">ATP-binding</keyword>
<dbReference type="GO" id="GO:0004831">
    <property type="term" value="F:tyrosine-tRNA ligase activity"/>
    <property type="evidence" value="ECO:0007669"/>
    <property type="project" value="UniProtKB-EC"/>
</dbReference>
<dbReference type="InterPro" id="IPR054608">
    <property type="entry name" value="SYY-like_C"/>
</dbReference>
<dbReference type="PANTHER" id="PTHR11766:SF0">
    <property type="entry name" value="TYROSINE--TRNA LIGASE, MITOCHONDRIAL"/>
    <property type="match status" value="1"/>
</dbReference>
<dbReference type="Gene3D" id="1.10.240.10">
    <property type="entry name" value="Tyrosyl-Transfer RNA Synthetase"/>
    <property type="match status" value="1"/>
</dbReference>
<keyword evidence="2" id="KW-0547">Nucleotide-binding</keyword>
<gene>
    <name evidence="7" type="ORF">MNBD_ALPHA11-1581</name>
</gene>
<dbReference type="InterPro" id="IPR024088">
    <property type="entry name" value="Tyr-tRNA-ligase_bac-type"/>
</dbReference>